<dbReference type="Proteomes" id="UP000041254">
    <property type="component" value="Unassembled WGS sequence"/>
</dbReference>
<keyword evidence="3" id="KW-1185">Reference proteome</keyword>
<dbReference type="EMBL" id="CDMY01000255">
    <property type="protein sequence ID" value="CEL97640.1"/>
    <property type="molecule type" value="Genomic_DNA"/>
</dbReference>
<feature type="compositionally biased region" description="Low complexity" evidence="1">
    <location>
        <begin position="229"/>
        <end position="254"/>
    </location>
</feature>
<protein>
    <submittedName>
        <fullName evidence="2">Uncharacterized protein</fullName>
    </submittedName>
</protein>
<dbReference type="InParanoid" id="A0A0G4EJN4"/>
<reference evidence="2 3" key="1">
    <citation type="submission" date="2014-11" db="EMBL/GenBank/DDBJ databases">
        <authorList>
            <person name="Zhu J."/>
            <person name="Qi W."/>
            <person name="Song R."/>
        </authorList>
    </citation>
    <scope>NUCLEOTIDE SEQUENCE [LARGE SCALE GENOMIC DNA]</scope>
</reference>
<gene>
    <name evidence="2" type="ORF">Vbra_12225</name>
</gene>
<evidence type="ECO:0000313" key="2">
    <source>
        <dbReference type="EMBL" id="CEL97640.1"/>
    </source>
</evidence>
<feature type="region of interest" description="Disordered" evidence="1">
    <location>
        <begin position="221"/>
        <end position="254"/>
    </location>
</feature>
<accession>A0A0G4EJN4</accession>
<dbReference type="VEuPathDB" id="CryptoDB:Vbra_12225"/>
<organism evidence="2 3">
    <name type="scientific">Vitrella brassicaformis (strain CCMP3155)</name>
    <dbReference type="NCBI Taxonomy" id="1169540"/>
    <lineage>
        <taxon>Eukaryota</taxon>
        <taxon>Sar</taxon>
        <taxon>Alveolata</taxon>
        <taxon>Colpodellida</taxon>
        <taxon>Vitrellaceae</taxon>
        <taxon>Vitrella</taxon>
    </lineage>
</organism>
<evidence type="ECO:0000256" key="1">
    <source>
        <dbReference type="SAM" id="MobiDB-lite"/>
    </source>
</evidence>
<evidence type="ECO:0000313" key="3">
    <source>
        <dbReference type="Proteomes" id="UP000041254"/>
    </source>
</evidence>
<sequence>MRAALSELREELEPFRQAALALHRATQSGQQLYEVLMGGGDLIELVVNESHPVTLGDMTNPFGGLTSELGDKESDGGARAGFPLNFWGRARLVSEGAKEVSVSVGGRRCQVQCYDRLVDNEWSLKVGYSLSPLLHRWTPPYEGMMKQRSELLYRYNDLFELERVEDLDTSPLSPPHSRAYIHFGPPFPDLFRLKIGTAVKGKAAFGVEFFPMPANFTHRCPPRTPCSPSPSRSASPSHDTTAMRMTSSTRTTTA</sequence>
<dbReference type="AlphaFoldDB" id="A0A0G4EJN4"/>
<proteinExistence type="predicted"/>
<name>A0A0G4EJN4_VITBC</name>